<accession>A0A2P4SRI1</accession>
<comment type="caution">
    <text evidence="2">The sequence shown here is derived from an EMBL/GenBank/DDBJ whole genome shotgun (WGS) entry which is preliminary data.</text>
</comment>
<dbReference type="AlphaFoldDB" id="A0A2P4SRI1"/>
<sequence length="142" mass="15037">MAVGCLTQSQPCPAHPGAHSQVPLAAMTPSCRPDARRSNGTVWDAGRLVPAGLGRASLATNAAERFWGHWVSCTCQHTSVKVTPAHSQLQRQPHKSLCSAQKVLGVTAQTSSEGSSRNASETELDTTSVVRRGQKVLPSNIK</sequence>
<proteinExistence type="predicted"/>
<feature type="region of interest" description="Disordered" evidence="1">
    <location>
        <begin position="108"/>
        <end position="142"/>
    </location>
</feature>
<evidence type="ECO:0000256" key="1">
    <source>
        <dbReference type="SAM" id="MobiDB-lite"/>
    </source>
</evidence>
<name>A0A2P4SRI1_BAMTH</name>
<keyword evidence="3" id="KW-1185">Reference proteome</keyword>
<evidence type="ECO:0000313" key="2">
    <source>
        <dbReference type="EMBL" id="POI26715.1"/>
    </source>
</evidence>
<reference evidence="2 3" key="1">
    <citation type="submission" date="2018-01" db="EMBL/GenBank/DDBJ databases">
        <title>Comparison of the Chinese Bamboo Partridge and Red Junglefowl genome sequences highlights the importance of demography in genome evolution.</title>
        <authorList>
            <person name="Tiley G.P."/>
            <person name="Kimball R.T."/>
            <person name="Braun E.L."/>
            <person name="Burleigh J.G."/>
        </authorList>
    </citation>
    <scope>NUCLEOTIDE SEQUENCE [LARGE SCALE GENOMIC DNA]</scope>
    <source>
        <strain evidence="2">RTK389</strain>
        <tissue evidence="2">Blood</tissue>
    </source>
</reference>
<evidence type="ECO:0000313" key="3">
    <source>
        <dbReference type="Proteomes" id="UP000237246"/>
    </source>
</evidence>
<feature type="compositionally biased region" description="Polar residues" evidence="1">
    <location>
        <begin position="108"/>
        <end position="129"/>
    </location>
</feature>
<feature type="region of interest" description="Disordered" evidence="1">
    <location>
        <begin position="1"/>
        <end position="20"/>
    </location>
</feature>
<protein>
    <submittedName>
        <fullName evidence="2">Uncharacterized protein</fullName>
    </submittedName>
</protein>
<dbReference type="Proteomes" id="UP000237246">
    <property type="component" value="Unassembled WGS sequence"/>
</dbReference>
<gene>
    <name evidence="2" type="ORF">CIB84_009535</name>
</gene>
<organism evidence="2 3">
    <name type="scientific">Bambusicola thoracicus</name>
    <name type="common">Chinese bamboo-partridge</name>
    <name type="synonym">Perdix thoracica</name>
    <dbReference type="NCBI Taxonomy" id="9083"/>
    <lineage>
        <taxon>Eukaryota</taxon>
        <taxon>Metazoa</taxon>
        <taxon>Chordata</taxon>
        <taxon>Craniata</taxon>
        <taxon>Vertebrata</taxon>
        <taxon>Euteleostomi</taxon>
        <taxon>Archelosauria</taxon>
        <taxon>Archosauria</taxon>
        <taxon>Dinosauria</taxon>
        <taxon>Saurischia</taxon>
        <taxon>Theropoda</taxon>
        <taxon>Coelurosauria</taxon>
        <taxon>Aves</taxon>
        <taxon>Neognathae</taxon>
        <taxon>Galloanserae</taxon>
        <taxon>Galliformes</taxon>
        <taxon>Phasianidae</taxon>
        <taxon>Perdicinae</taxon>
        <taxon>Bambusicola</taxon>
    </lineage>
</organism>
<feature type="compositionally biased region" description="Polar residues" evidence="1">
    <location>
        <begin position="1"/>
        <end position="11"/>
    </location>
</feature>
<dbReference type="EMBL" id="PPHD01027370">
    <property type="protein sequence ID" value="POI26715.1"/>
    <property type="molecule type" value="Genomic_DNA"/>
</dbReference>